<feature type="region of interest" description="Disordered" evidence="1">
    <location>
        <begin position="26"/>
        <end position="45"/>
    </location>
</feature>
<name>A0AAV7E9Q6_ARIFI</name>
<organism evidence="2 3">
    <name type="scientific">Aristolochia fimbriata</name>
    <name type="common">White veined hardy Dutchman's pipe vine</name>
    <dbReference type="NCBI Taxonomy" id="158543"/>
    <lineage>
        <taxon>Eukaryota</taxon>
        <taxon>Viridiplantae</taxon>
        <taxon>Streptophyta</taxon>
        <taxon>Embryophyta</taxon>
        <taxon>Tracheophyta</taxon>
        <taxon>Spermatophyta</taxon>
        <taxon>Magnoliopsida</taxon>
        <taxon>Magnoliidae</taxon>
        <taxon>Piperales</taxon>
        <taxon>Aristolochiaceae</taxon>
        <taxon>Aristolochia</taxon>
    </lineage>
</organism>
<dbReference type="Proteomes" id="UP000825729">
    <property type="component" value="Unassembled WGS sequence"/>
</dbReference>
<feature type="region of interest" description="Disordered" evidence="1">
    <location>
        <begin position="55"/>
        <end position="110"/>
    </location>
</feature>
<dbReference type="InterPro" id="IPR021109">
    <property type="entry name" value="Peptidase_aspartic_dom_sf"/>
</dbReference>
<dbReference type="AlphaFoldDB" id="A0AAV7E9Q6"/>
<evidence type="ECO:0000313" key="3">
    <source>
        <dbReference type="Proteomes" id="UP000825729"/>
    </source>
</evidence>
<evidence type="ECO:0000256" key="1">
    <source>
        <dbReference type="SAM" id="MobiDB-lite"/>
    </source>
</evidence>
<sequence length="240" mass="27076">MYAELQSLGQSFTLLTTQVNQLNKDAYQRPRAALPSNSEVNPKVQVKAITLRSGKTLEELQPKEQPTIEEEQIQKGGEEQEREKVSSPASPRKKKGKDALPITDINVSNLPNPSRAKKDILESSFARFLEIIKKLQINIPLIEVVSQMPLYGKFLKVVISGRRKMEEQGTVLLNENCSAILRNELQKKLKDPRIFTIPCEIGSYKFAIALYDLGAIVNLMPLSLCRYLKLGEPQETRITL</sequence>
<dbReference type="PANTHER" id="PTHR33067:SF31">
    <property type="entry name" value="RNA-DIRECTED DNA POLYMERASE"/>
    <property type="match status" value="1"/>
</dbReference>
<comment type="caution">
    <text evidence="2">The sequence shown here is derived from an EMBL/GenBank/DDBJ whole genome shotgun (WGS) entry which is preliminary data.</text>
</comment>
<feature type="compositionally biased region" description="Basic and acidic residues" evidence="1">
    <location>
        <begin position="72"/>
        <end position="85"/>
    </location>
</feature>
<gene>
    <name evidence="2" type="ORF">H6P81_016205</name>
</gene>
<protein>
    <submittedName>
        <fullName evidence="2">Uncharacterized protein</fullName>
    </submittedName>
</protein>
<reference evidence="2 3" key="1">
    <citation type="submission" date="2021-07" db="EMBL/GenBank/DDBJ databases">
        <title>The Aristolochia fimbriata genome: insights into angiosperm evolution, floral development and chemical biosynthesis.</title>
        <authorList>
            <person name="Jiao Y."/>
        </authorList>
    </citation>
    <scope>NUCLEOTIDE SEQUENCE [LARGE SCALE GENOMIC DNA]</scope>
    <source>
        <strain evidence="2">IBCAS-2021</strain>
        <tissue evidence="2">Leaf</tissue>
    </source>
</reference>
<proteinExistence type="predicted"/>
<dbReference type="EMBL" id="JAINDJ010000006">
    <property type="protein sequence ID" value="KAG9444865.1"/>
    <property type="molecule type" value="Genomic_DNA"/>
</dbReference>
<keyword evidence="3" id="KW-1185">Reference proteome</keyword>
<dbReference type="PANTHER" id="PTHR33067">
    <property type="entry name" value="RNA-DIRECTED DNA POLYMERASE-RELATED"/>
    <property type="match status" value="1"/>
</dbReference>
<evidence type="ECO:0000313" key="2">
    <source>
        <dbReference type="EMBL" id="KAG9444865.1"/>
    </source>
</evidence>
<accession>A0AAV7E9Q6</accession>
<dbReference type="Gene3D" id="2.40.70.10">
    <property type="entry name" value="Acid Proteases"/>
    <property type="match status" value="1"/>
</dbReference>